<dbReference type="GO" id="GO:0004222">
    <property type="term" value="F:metalloendopeptidase activity"/>
    <property type="evidence" value="ECO:0007669"/>
    <property type="project" value="InterPro"/>
</dbReference>
<feature type="domain" description="Peptidase M12B" evidence="12">
    <location>
        <begin position="212"/>
        <end position="404"/>
    </location>
</feature>
<reference evidence="13 14" key="1">
    <citation type="submission" date="2020-08" db="EMBL/GenBank/DDBJ databases">
        <title>Aphidius gifuensis genome sequencing and assembly.</title>
        <authorList>
            <person name="Du Z."/>
        </authorList>
    </citation>
    <scope>NUCLEOTIDE SEQUENCE [LARGE SCALE GENOMIC DNA]</scope>
    <source>
        <strain evidence="13">YNYX2018</strain>
        <tissue evidence="13">Adults</tissue>
    </source>
</reference>
<keyword evidence="2" id="KW-0964">Secreted</keyword>
<evidence type="ECO:0000256" key="5">
    <source>
        <dbReference type="ARBA" id="ARBA00022801"/>
    </source>
</evidence>
<name>A0A834XUE6_APHGI</name>
<gene>
    <name evidence="13" type="ORF">HCN44_010240</name>
</gene>
<dbReference type="SUPFAM" id="SSF55486">
    <property type="entry name" value="Metalloproteases ('zincins'), catalytic domain"/>
    <property type="match status" value="2"/>
</dbReference>
<dbReference type="Pfam" id="PF00090">
    <property type="entry name" value="TSP_1"/>
    <property type="match status" value="1"/>
</dbReference>
<keyword evidence="5" id="KW-0378">Hydrolase</keyword>
<dbReference type="PANTHER" id="PTHR13723:SF281">
    <property type="entry name" value="PAPILIN"/>
    <property type="match status" value="1"/>
</dbReference>
<feature type="binding site" evidence="10">
    <location>
        <position position="358"/>
    </location>
    <ligand>
        <name>Zn(2+)</name>
        <dbReference type="ChEBI" id="CHEBI:29105"/>
        <note>catalytic</note>
    </ligand>
</feature>
<evidence type="ECO:0000313" key="14">
    <source>
        <dbReference type="Proteomes" id="UP000639338"/>
    </source>
</evidence>
<dbReference type="Gene3D" id="2.20.100.10">
    <property type="entry name" value="Thrombospondin type-1 (TSP1) repeat"/>
    <property type="match status" value="1"/>
</dbReference>
<evidence type="ECO:0000256" key="8">
    <source>
        <dbReference type="ARBA" id="ARBA00023157"/>
    </source>
</evidence>
<dbReference type="InterPro" id="IPR036383">
    <property type="entry name" value="TSP1_rpt_sf"/>
</dbReference>
<evidence type="ECO:0000256" key="10">
    <source>
        <dbReference type="PROSITE-ProRule" id="PRU00276"/>
    </source>
</evidence>
<evidence type="ECO:0000259" key="12">
    <source>
        <dbReference type="PROSITE" id="PS50215"/>
    </source>
</evidence>
<dbReference type="InterPro" id="IPR024079">
    <property type="entry name" value="MetalloPept_cat_dom_sf"/>
</dbReference>
<keyword evidence="11" id="KW-0732">Signal</keyword>
<dbReference type="PANTHER" id="PTHR13723">
    <property type="entry name" value="ADAMTS A DISINTEGRIN AND METALLOPROTEASE WITH THROMBOSPONDIN MOTIFS PROTEASE"/>
    <property type="match status" value="1"/>
</dbReference>
<keyword evidence="7" id="KW-0482">Metalloprotease</keyword>
<comment type="subcellular location">
    <subcellularLocation>
        <location evidence="1">Secreted</location>
    </subcellularLocation>
</comment>
<dbReference type="Pfam" id="PF13688">
    <property type="entry name" value="Reprolysin_5"/>
    <property type="match status" value="1"/>
</dbReference>
<evidence type="ECO:0000256" key="1">
    <source>
        <dbReference type="ARBA" id="ARBA00004613"/>
    </source>
</evidence>
<dbReference type="InterPro" id="IPR050439">
    <property type="entry name" value="ADAMTS_ADAMTS-like"/>
</dbReference>
<dbReference type="EMBL" id="JACMRX010000003">
    <property type="protein sequence ID" value="KAF7993645.1"/>
    <property type="molecule type" value="Genomic_DNA"/>
</dbReference>
<feature type="binding site" evidence="10">
    <location>
        <position position="348"/>
    </location>
    <ligand>
        <name>Zn(2+)</name>
        <dbReference type="ChEBI" id="CHEBI:29105"/>
        <note>catalytic</note>
    </ligand>
</feature>
<dbReference type="InterPro" id="IPR041645">
    <property type="entry name" value="ADAMTS_CR_2"/>
</dbReference>
<feature type="signal peptide" evidence="11">
    <location>
        <begin position="1"/>
        <end position="25"/>
    </location>
</feature>
<dbReference type="InterPro" id="IPR001590">
    <property type="entry name" value="Peptidase_M12B"/>
</dbReference>
<sequence length="567" mass="64451">MLKTWFEISPIGVVLFGIAFSNISADSSGENDNETTIDIKKPSYYINVAVFVDNSTIEFYKQNLTRHVVSQMNKTSKTFRHLPIGQPIRIFLTEITIVTEKFVTTNNSNVNETLNKFCKWQNQQRISDDNGFDVAIFLTRINMCGKDDGDDDSSKCKGYVSEGEMCYQKNSCAVVVDDGDNTTSRINHVIGDFKLSSTSERLTFTELFSLPYYIKIVVFVDPSMVDYHKENLTIHIKMLMAKASNVFKHPSIGLPIEIVLTDIRIMEGYLPTVILQKKLQYDFLIMDFIDWTDEEPDSTKNYDIAMLLTRIYGWDSRGTTSPFSDKYIAPSHIVVHDNGVRTIPVMIHEIGHAIGAKHDFEEDICKQNILFSKAHHVMAIGGRAPLIWSICSQMSIARLLSKKKYLLNNKPKVFIDVSHEPPLGKFYSLDKQCEMIDGPGFIFDDRTLNSSINQCEKLRCWSLNKTSNVDSDRPMLDFTPCGDGKICYDDDCIKETQLKLIHGGWSEWIPVGNCSRSCGIGIKKAMRKCNNPQPEYGGDYCVGQKVRFEICNVMPCPETAVDFRHKF</sequence>
<proteinExistence type="predicted"/>
<keyword evidence="8" id="KW-1015">Disulfide bond</keyword>
<dbReference type="InterPro" id="IPR000884">
    <property type="entry name" value="TSP1_rpt"/>
</dbReference>
<dbReference type="PROSITE" id="PS50092">
    <property type="entry name" value="TSP1"/>
    <property type="match status" value="1"/>
</dbReference>
<dbReference type="Gene3D" id="3.40.1620.60">
    <property type="match status" value="1"/>
</dbReference>
<protein>
    <recommendedName>
        <fullName evidence="12">Peptidase M12B domain-containing protein</fullName>
    </recommendedName>
</protein>
<keyword evidence="4 10" id="KW-0479">Metal-binding</keyword>
<comment type="caution">
    <text evidence="13">The sequence shown here is derived from an EMBL/GenBank/DDBJ whole genome shotgun (WGS) entry which is preliminary data.</text>
</comment>
<evidence type="ECO:0000256" key="2">
    <source>
        <dbReference type="ARBA" id="ARBA00022525"/>
    </source>
</evidence>
<dbReference type="GO" id="GO:0005576">
    <property type="term" value="C:extracellular region"/>
    <property type="evidence" value="ECO:0007669"/>
    <property type="project" value="UniProtKB-SubCell"/>
</dbReference>
<evidence type="ECO:0000256" key="7">
    <source>
        <dbReference type="ARBA" id="ARBA00023049"/>
    </source>
</evidence>
<organism evidence="13 14">
    <name type="scientific">Aphidius gifuensis</name>
    <name type="common">Parasitoid wasp</name>
    <dbReference type="NCBI Taxonomy" id="684658"/>
    <lineage>
        <taxon>Eukaryota</taxon>
        <taxon>Metazoa</taxon>
        <taxon>Ecdysozoa</taxon>
        <taxon>Arthropoda</taxon>
        <taxon>Hexapoda</taxon>
        <taxon>Insecta</taxon>
        <taxon>Pterygota</taxon>
        <taxon>Neoptera</taxon>
        <taxon>Endopterygota</taxon>
        <taxon>Hymenoptera</taxon>
        <taxon>Apocrita</taxon>
        <taxon>Ichneumonoidea</taxon>
        <taxon>Braconidae</taxon>
        <taxon>Aphidiinae</taxon>
        <taxon>Aphidius</taxon>
    </lineage>
</organism>
<evidence type="ECO:0000256" key="4">
    <source>
        <dbReference type="ARBA" id="ARBA00022723"/>
    </source>
</evidence>
<dbReference type="GO" id="GO:0006508">
    <property type="term" value="P:proteolysis"/>
    <property type="evidence" value="ECO:0007669"/>
    <property type="project" value="UniProtKB-KW"/>
</dbReference>
<evidence type="ECO:0000256" key="9">
    <source>
        <dbReference type="ARBA" id="ARBA00023180"/>
    </source>
</evidence>
<evidence type="ECO:0000256" key="3">
    <source>
        <dbReference type="ARBA" id="ARBA00022670"/>
    </source>
</evidence>
<dbReference type="GO" id="GO:0030198">
    <property type="term" value="P:extracellular matrix organization"/>
    <property type="evidence" value="ECO:0007669"/>
    <property type="project" value="TreeGrafter"/>
</dbReference>
<comment type="caution">
    <text evidence="10">Lacks conserved residue(s) required for the propagation of feature annotation.</text>
</comment>
<evidence type="ECO:0000256" key="6">
    <source>
        <dbReference type="ARBA" id="ARBA00022833"/>
    </source>
</evidence>
<dbReference type="Gene3D" id="3.40.390.10">
    <property type="entry name" value="Collagenase (Catalytic Domain)"/>
    <property type="match status" value="2"/>
</dbReference>
<dbReference type="Pfam" id="PF17771">
    <property type="entry name" value="ADAMTS_CR_2"/>
    <property type="match status" value="1"/>
</dbReference>
<feature type="active site" evidence="10">
    <location>
        <position position="349"/>
    </location>
</feature>
<dbReference type="GO" id="GO:0031012">
    <property type="term" value="C:extracellular matrix"/>
    <property type="evidence" value="ECO:0007669"/>
    <property type="project" value="TreeGrafter"/>
</dbReference>
<accession>A0A834XUE6</accession>
<keyword evidence="6 10" id="KW-0862">Zinc</keyword>
<dbReference type="FunFam" id="2.20.100.10:FF:000006">
    <property type="entry name" value="A disintegrin and metalloproteinase with thrombospondin motifs 1"/>
    <property type="match status" value="1"/>
</dbReference>
<dbReference type="Proteomes" id="UP000639338">
    <property type="component" value="Unassembled WGS sequence"/>
</dbReference>
<keyword evidence="14" id="KW-1185">Reference proteome</keyword>
<dbReference type="PROSITE" id="PS50215">
    <property type="entry name" value="ADAM_MEPRO"/>
    <property type="match status" value="1"/>
</dbReference>
<dbReference type="AlphaFoldDB" id="A0A834XUE6"/>
<dbReference type="SUPFAM" id="SSF82895">
    <property type="entry name" value="TSP-1 type 1 repeat"/>
    <property type="match status" value="1"/>
</dbReference>
<evidence type="ECO:0000313" key="13">
    <source>
        <dbReference type="EMBL" id="KAF7993645.1"/>
    </source>
</evidence>
<feature type="chain" id="PRO_5032920077" description="Peptidase M12B domain-containing protein" evidence="11">
    <location>
        <begin position="26"/>
        <end position="567"/>
    </location>
</feature>
<dbReference type="SMART" id="SM00209">
    <property type="entry name" value="TSP1"/>
    <property type="match status" value="1"/>
</dbReference>
<dbReference type="Pfam" id="PF01421">
    <property type="entry name" value="Reprolysin"/>
    <property type="match status" value="1"/>
</dbReference>
<dbReference type="OrthoDB" id="5855429at2759"/>
<dbReference type="GO" id="GO:0046872">
    <property type="term" value="F:metal ion binding"/>
    <property type="evidence" value="ECO:0007669"/>
    <property type="project" value="UniProtKB-KW"/>
</dbReference>
<feature type="binding site" evidence="10">
    <location>
        <position position="352"/>
    </location>
    <ligand>
        <name>Zn(2+)</name>
        <dbReference type="ChEBI" id="CHEBI:29105"/>
        <note>catalytic</note>
    </ligand>
</feature>
<evidence type="ECO:0000256" key="11">
    <source>
        <dbReference type="SAM" id="SignalP"/>
    </source>
</evidence>
<keyword evidence="9" id="KW-0325">Glycoprotein</keyword>
<keyword evidence="3" id="KW-0645">Protease</keyword>